<feature type="transmembrane region" description="Helical" evidence="2">
    <location>
        <begin position="470"/>
        <end position="491"/>
    </location>
</feature>
<dbReference type="EnsemblMetazoa" id="PPA22331.1">
    <property type="protein sequence ID" value="PPA22331.1"/>
    <property type="gene ID" value="WBGene00111885"/>
</dbReference>
<evidence type="ECO:0000313" key="5">
    <source>
        <dbReference type="Proteomes" id="UP000005239"/>
    </source>
</evidence>
<sequence length="927" mass="106475">MLTRTLLLLLNALFVSRAAENKIDLNKCGLTMTCYVRKSCIDGATADKLSLYPDENKAPLTKGDCDVVIQMRHYMRNRYRVIMQVNASDSTQTIADSDISLKQDAVQFACTKQAGPTVNAAFFTMSDSHYKWEEKNVICAFTITAKDAYKSMFMPFVENYFKPQLEFTLGSPQTINYEKVFVDFWMSKASYDCNPESITSSILLDDVLFKDEIDKYASSPISCENSKFLIVTRKAEKPLILGLKEQLICTSIAQWQYKNRGVETNIAENETINVVCAEKYCSRCAPLELLTPAEYSEPINETTNDKCLVVKCPKDQWMIDGDRVVMGKIITCEKDKEDQTNRNSAWYMNIEDSSERMKVTKAACFDQSVCWTAARLEEKCDKVDTTIMECTSFNRTSDDTKIYCADGFTLMHSYGGVIPTETTQLTCNFQTGNFNDGNSTEIRSGSTVYCGRQKERVVEQQAAEAGFDSMIGAVVGGLILLIIIAVIVVVIRRRRVAAEKQTNNGEASGQPTQSTPDAAAGDPAKARGPWLARDRALAPIPDSKKEQDAKLTPEELEPIQLQQFVQYDVEMRMKVFAEHFANTTPHHFEMFWRYFRMFEERNMDCMIIWEMTWRLIRHMDGKLKEADSIGVHINVLYRQWTDLLRNRLLRFALPILHELYWTIRPGEHPTDTWMRFFIMRILLWAEEPTICKELRRQATLPIDSLESPMRAVVFQYVMYVIDDPVDPKGDQFGTMRQHILYALATNDKTGQTLNKDTNRMVDDYDFTRKVLTLVGKSETYFSPSDWYWAYRGATEYHSSWKTAVELFAETSPYDYSEVHDRQLNEKCKNMTPEAKAVMKKEWMESSAAMASLMFECCSSQEQMHRIWRQVGHILDYCAPMNPDKTSIIPVKGLRERAANYAKLFIDVPKQDVFRDFEKYLRASNPPQ</sequence>
<keyword evidence="2" id="KW-0812">Transmembrane</keyword>
<feature type="region of interest" description="Disordered" evidence="1">
    <location>
        <begin position="500"/>
        <end position="526"/>
    </location>
</feature>
<protein>
    <submittedName>
        <fullName evidence="4">Uncharacterized protein</fullName>
    </submittedName>
</protein>
<feature type="signal peptide" evidence="3">
    <location>
        <begin position="1"/>
        <end position="18"/>
    </location>
</feature>
<feature type="chain" id="PRO_5043388659" evidence="3">
    <location>
        <begin position="19"/>
        <end position="927"/>
    </location>
</feature>
<keyword evidence="2" id="KW-0472">Membrane</keyword>
<accession>A0A8R1UFY6</accession>
<feature type="compositionally biased region" description="Polar residues" evidence="1">
    <location>
        <begin position="500"/>
        <end position="516"/>
    </location>
</feature>
<reference evidence="5" key="1">
    <citation type="journal article" date="2008" name="Nat. Genet.">
        <title>The Pristionchus pacificus genome provides a unique perspective on nematode lifestyle and parasitism.</title>
        <authorList>
            <person name="Dieterich C."/>
            <person name="Clifton S.W."/>
            <person name="Schuster L.N."/>
            <person name="Chinwalla A."/>
            <person name="Delehaunty K."/>
            <person name="Dinkelacker I."/>
            <person name="Fulton L."/>
            <person name="Fulton R."/>
            <person name="Godfrey J."/>
            <person name="Minx P."/>
            <person name="Mitreva M."/>
            <person name="Roeseler W."/>
            <person name="Tian H."/>
            <person name="Witte H."/>
            <person name="Yang S.P."/>
            <person name="Wilson R.K."/>
            <person name="Sommer R.J."/>
        </authorList>
    </citation>
    <scope>NUCLEOTIDE SEQUENCE [LARGE SCALE GENOMIC DNA]</scope>
    <source>
        <strain evidence="5">PS312</strain>
    </source>
</reference>
<name>A0A2A6CVF5_PRIPA</name>
<evidence type="ECO:0000256" key="1">
    <source>
        <dbReference type="SAM" id="MobiDB-lite"/>
    </source>
</evidence>
<keyword evidence="5" id="KW-1185">Reference proteome</keyword>
<organism evidence="4 5">
    <name type="scientific">Pristionchus pacificus</name>
    <name type="common">Parasitic nematode worm</name>
    <dbReference type="NCBI Taxonomy" id="54126"/>
    <lineage>
        <taxon>Eukaryota</taxon>
        <taxon>Metazoa</taxon>
        <taxon>Ecdysozoa</taxon>
        <taxon>Nematoda</taxon>
        <taxon>Chromadorea</taxon>
        <taxon>Rhabditida</taxon>
        <taxon>Rhabditina</taxon>
        <taxon>Diplogasteromorpha</taxon>
        <taxon>Diplogasteroidea</taxon>
        <taxon>Neodiplogasteridae</taxon>
        <taxon>Pristionchus</taxon>
    </lineage>
</organism>
<keyword evidence="3" id="KW-0732">Signal</keyword>
<evidence type="ECO:0000313" key="4">
    <source>
        <dbReference type="EnsemblMetazoa" id="PPA22331.1"/>
    </source>
</evidence>
<reference evidence="4" key="2">
    <citation type="submission" date="2022-06" db="UniProtKB">
        <authorList>
            <consortium name="EnsemblMetazoa"/>
        </authorList>
    </citation>
    <scope>IDENTIFICATION</scope>
    <source>
        <strain evidence="4">PS312</strain>
    </source>
</reference>
<keyword evidence="2" id="KW-1133">Transmembrane helix</keyword>
<evidence type="ECO:0000256" key="2">
    <source>
        <dbReference type="SAM" id="Phobius"/>
    </source>
</evidence>
<accession>A0A2A6CVF5</accession>
<dbReference type="Proteomes" id="UP000005239">
    <property type="component" value="Unassembled WGS sequence"/>
</dbReference>
<evidence type="ECO:0000256" key="3">
    <source>
        <dbReference type="SAM" id="SignalP"/>
    </source>
</evidence>
<proteinExistence type="predicted"/>
<dbReference type="AlphaFoldDB" id="A0A2A6CVF5"/>
<gene>
    <name evidence="4" type="primary">WBGene00111885</name>
</gene>